<reference evidence="2" key="2">
    <citation type="submission" date="2014-06" db="EMBL/GenBank/DDBJ databases">
        <title>The complete genome of Blastobotrys (Arxula) adeninivorans LS3 - a yeast of biotechnological interest.</title>
        <authorList>
            <person name="Kunze G."/>
            <person name="Gaillardin C."/>
            <person name="Czernicka M."/>
            <person name="Durrens P."/>
            <person name="Martin T."/>
            <person name="Boer E."/>
            <person name="Gabaldon T."/>
            <person name="Cruz J."/>
            <person name="Talla E."/>
            <person name="Marck C."/>
            <person name="Goffeau A."/>
            <person name="Barbe V."/>
            <person name="Baret P."/>
            <person name="Baronian K."/>
            <person name="Beier S."/>
            <person name="Bleykasten C."/>
            <person name="Bode R."/>
            <person name="Casaregola S."/>
            <person name="Despons L."/>
            <person name="Fairhead C."/>
            <person name="Giersberg M."/>
            <person name="Gierski P."/>
            <person name="Hahnel U."/>
            <person name="Hartmann A."/>
            <person name="Jankowska D."/>
            <person name="Jubin C."/>
            <person name="Jung P."/>
            <person name="Lafontaine I."/>
            <person name="Leh-Louis V."/>
            <person name="Lemaire M."/>
            <person name="Marcet-Houben M."/>
            <person name="Mascher M."/>
            <person name="Morel G."/>
            <person name="Richard G.-F."/>
            <person name="Riechen J."/>
            <person name="Sacerdot C."/>
            <person name="Sarkar A."/>
            <person name="Savel G."/>
            <person name="Schacherer J."/>
            <person name="Sherman D."/>
            <person name="Straub M.-L."/>
            <person name="Stein N."/>
            <person name="Thierry A."/>
            <person name="Trautwein-Schult A."/>
            <person name="Westhof E."/>
            <person name="Worch S."/>
            <person name="Dujon B."/>
            <person name="Souciet J.-L."/>
            <person name="Wincker P."/>
            <person name="Scholz U."/>
            <person name="Neuveglise N."/>
        </authorList>
    </citation>
    <scope>NUCLEOTIDE SEQUENCE</scope>
    <source>
        <strain evidence="2">LS3</strain>
    </source>
</reference>
<dbReference type="Pfam" id="PF00583">
    <property type="entry name" value="Acetyltransf_1"/>
    <property type="match status" value="1"/>
</dbReference>
<dbReference type="Gene3D" id="3.40.630.30">
    <property type="match status" value="1"/>
</dbReference>
<reference evidence="2" key="1">
    <citation type="submission" date="2014-02" db="EMBL/GenBank/DDBJ databases">
        <authorList>
            <person name="Genoscope - CEA"/>
        </authorList>
    </citation>
    <scope>NUCLEOTIDE SEQUENCE</scope>
    <source>
        <strain evidence="2">LS3</strain>
    </source>
</reference>
<evidence type="ECO:0000259" key="1">
    <source>
        <dbReference type="Pfam" id="PF00583"/>
    </source>
</evidence>
<dbReference type="SUPFAM" id="SSF55729">
    <property type="entry name" value="Acyl-CoA N-acyltransferases (Nat)"/>
    <property type="match status" value="1"/>
</dbReference>
<dbReference type="AlphaFoldDB" id="A0A060T9Z5"/>
<organism evidence="2">
    <name type="scientific">Blastobotrys adeninivorans</name>
    <name type="common">Yeast</name>
    <name type="synonym">Arxula adeninivorans</name>
    <dbReference type="NCBI Taxonomy" id="409370"/>
    <lineage>
        <taxon>Eukaryota</taxon>
        <taxon>Fungi</taxon>
        <taxon>Dikarya</taxon>
        <taxon>Ascomycota</taxon>
        <taxon>Saccharomycotina</taxon>
        <taxon>Dipodascomycetes</taxon>
        <taxon>Dipodascales</taxon>
        <taxon>Trichomonascaceae</taxon>
        <taxon>Blastobotrys</taxon>
    </lineage>
</organism>
<dbReference type="CDD" id="cd04301">
    <property type="entry name" value="NAT_SF"/>
    <property type="match status" value="1"/>
</dbReference>
<dbReference type="GO" id="GO:0016747">
    <property type="term" value="F:acyltransferase activity, transferring groups other than amino-acyl groups"/>
    <property type="evidence" value="ECO:0007669"/>
    <property type="project" value="InterPro"/>
</dbReference>
<proteinExistence type="predicted"/>
<dbReference type="InterPro" id="IPR016181">
    <property type="entry name" value="Acyl_CoA_acyltransferase"/>
</dbReference>
<sequence length="191" mass="22037">MQFSFERYTSQELAQKEWLPELVKLINDAYLYRKKDPVGHTQPRLENEQELLNDLGETGFTTVAFDADRKIVATASVKPWKDEGLWIPAEGQLETPEKCPGDYEIILVVVKDDPNYRGKGLSDALLELCYQTLREREERPPRLMLKVIQELYGPYWGKKGYKIVAKQHCESGTWGIQRSFTLLAMAQVLPM</sequence>
<dbReference type="InterPro" id="IPR000182">
    <property type="entry name" value="GNAT_dom"/>
</dbReference>
<evidence type="ECO:0000313" key="2">
    <source>
        <dbReference type="EMBL" id="CDP37768.1"/>
    </source>
</evidence>
<gene>
    <name evidence="2" type="ORF">GNLVRS02_ARAD1D18964g</name>
</gene>
<dbReference type="EMBL" id="HG937694">
    <property type="protein sequence ID" value="CDP37768.1"/>
    <property type="molecule type" value="Genomic_DNA"/>
</dbReference>
<accession>A0A060T9Z5</accession>
<feature type="domain" description="N-acetyltransferase" evidence="1">
    <location>
        <begin position="39"/>
        <end position="145"/>
    </location>
</feature>
<protein>
    <submittedName>
        <fullName evidence="2">ARAD1D18964p</fullName>
    </submittedName>
</protein>
<name>A0A060T9Z5_BLAAD</name>